<accession>A0A0F9BUD1</accession>
<comment type="caution">
    <text evidence="1">The sequence shown here is derived from an EMBL/GenBank/DDBJ whole genome shotgun (WGS) entry which is preliminary data.</text>
</comment>
<gene>
    <name evidence="1" type="ORF">LCGC14_2687150</name>
</gene>
<name>A0A0F9BUD1_9ZZZZ</name>
<protein>
    <submittedName>
        <fullName evidence="1">Uncharacterized protein</fullName>
    </submittedName>
</protein>
<sequence length="439" mass="44786">LYTGQLAVGTPGNEFYFPAARAGTSKILKSDGSGNLTWAIDEVAAPGSGSNWSFGTEESWIRPSSTDHAVGLFVNASSTIEADLRIAGNLAIGTTSPDTQLAVVSSANTVVPASFSGFSNDQSANLFELGKYATATPLLTIDSSGNLNTTGYASSTTGLFTQGNIHAGGNLTIDGNATSTGSFSAGQLNIAGNIYFPTTDGLSAQVLTSDGSGNLSWANTVASANWVTDFDQTTLRPSTTRGIFVRASSTIDANFRVDGSATTTGSFYVGTNNLVVLEGGNVGIGSASPGYKLDIVGNTYITGNATTTGSFNIDNDLTVDGTALFASTALSIDSSGNLNTTGYASSTTGLFTQGNMHTGGNLTIDGNATITGSLYTGQLAVGTPGNEFYFPAARAGISKILKSDGSGNLTWAIDEVAAPGSGSNWSFGTEESWIRPSST</sequence>
<proteinExistence type="predicted"/>
<dbReference type="AlphaFoldDB" id="A0A0F9BUD1"/>
<evidence type="ECO:0000313" key="1">
    <source>
        <dbReference type="EMBL" id="KKK94009.1"/>
    </source>
</evidence>
<feature type="non-terminal residue" evidence="1">
    <location>
        <position position="439"/>
    </location>
</feature>
<feature type="non-terminal residue" evidence="1">
    <location>
        <position position="1"/>
    </location>
</feature>
<dbReference type="EMBL" id="LAZR01047530">
    <property type="protein sequence ID" value="KKK94009.1"/>
    <property type="molecule type" value="Genomic_DNA"/>
</dbReference>
<reference evidence="1" key="1">
    <citation type="journal article" date="2015" name="Nature">
        <title>Complex archaea that bridge the gap between prokaryotes and eukaryotes.</title>
        <authorList>
            <person name="Spang A."/>
            <person name="Saw J.H."/>
            <person name="Jorgensen S.L."/>
            <person name="Zaremba-Niedzwiedzka K."/>
            <person name="Martijn J."/>
            <person name="Lind A.E."/>
            <person name="van Eijk R."/>
            <person name="Schleper C."/>
            <person name="Guy L."/>
            <person name="Ettema T.J."/>
        </authorList>
    </citation>
    <scope>NUCLEOTIDE SEQUENCE</scope>
</reference>
<organism evidence="1">
    <name type="scientific">marine sediment metagenome</name>
    <dbReference type="NCBI Taxonomy" id="412755"/>
    <lineage>
        <taxon>unclassified sequences</taxon>
        <taxon>metagenomes</taxon>
        <taxon>ecological metagenomes</taxon>
    </lineage>
</organism>